<keyword evidence="3 6" id="KW-1133">Transmembrane helix</keyword>
<dbReference type="GO" id="GO:0015193">
    <property type="term" value="F:L-proline transmembrane transporter activity"/>
    <property type="evidence" value="ECO:0007669"/>
    <property type="project" value="TreeGrafter"/>
</dbReference>
<dbReference type="AlphaFoldDB" id="A0AAJ7U4C6"/>
<feature type="transmembrane region" description="Helical" evidence="6">
    <location>
        <begin position="329"/>
        <end position="349"/>
    </location>
</feature>
<proteinExistence type="predicted"/>
<dbReference type="GO" id="GO:0015180">
    <property type="term" value="F:L-alanine transmembrane transporter activity"/>
    <property type="evidence" value="ECO:0007669"/>
    <property type="project" value="TreeGrafter"/>
</dbReference>
<keyword evidence="2 6" id="KW-0812">Transmembrane</keyword>
<evidence type="ECO:0000256" key="3">
    <source>
        <dbReference type="ARBA" id="ARBA00022989"/>
    </source>
</evidence>
<dbReference type="PANTHER" id="PTHR22950">
    <property type="entry name" value="AMINO ACID TRANSPORTER"/>
    <property type="match status" value="1"/>
</dbReference>
<accession>A0AAJ7U4C6</accession>
<evidence type="ECO:0000256" key="2">
    <source>
        <dbReference type="ARBA" id="ARBA00022692"/>
    </source>
</evidence>
<evidence type="ECO:0000259" key="7">
    <source>
        <dbReference type="Pfam" id="PF01490"/>
    </source>
</evidence>
<feature type="transmembrane region" description="Helical" evidence="6">
    <location>
        <begin position="213"/>
        <end position="232"/>
    </location>
</feature>
<comment type="subcellular location">
    <subcellularLocation>
        <location evidence="1">Membrane</location>
        <topology evidence="1">Multi-pass membrane protein</topology>
    </subcellularLocation>
</comment>
<evidence type="ECO:0000256" key="1">
    <source>
        <dbReference type="ARBA" id="ARBA00004141"/>
    </source>
</evidence>
<dbReference type="Pfam" id="PF01490">
    <property type="entry name" value="Aa_trans"/>
    <property type="match status" value="1"/>
</dbReference>
<feature type="transmembrane region" description="Helical" evidence="6">
    <location>
        <begin position="266"/>
        <end position="282"/>
    </location>
</feature>
<gene>
    <name evidence="9" type="primary">LOC116953484</name>
</gene>
<feature type="domain" description="Amino acid transporter transmembrane" evidence="7">
    <location>
        <begin position="116"/>
        <end position="504"/>
    </location>
</feature>
<dbReference type="RefSeq" id="XP_032829618.1">
    <property type="nucleotide sequence ID" value="XM_032973727.1"/>
</dbReference>
<evidence type="ECO:0000313" key="9">
    <source>
        <dbReference type="RefSeq" id="XP_032829618.1"/>
    </source>
</evidence>
<evidence type="ECO:0000256" key="6">
    <source>
        <dbReference type="SAM" id="Phobius"/>
    </source>
</evidence>
<feature type="region of interest" description="Disordered" evidence="5">
    <location>
        <begin position="88"/>
        <end position="112"/>
    </location>
</feature>
<keyword evidence="8" id="KW-1185">Reference proteome</keyword>
<evidence type="ECO:0000256" key="5">
    <source>
        <dbReference type="SAM" id="MobiDB-lite"/>
    </source>
</evidence>
<reference evidence="9" key="1">
    <citation type="submission" date="2025-08" db="UniProtKB">
        <authorList>
            <consortium name="RefSeq"/>
        </authorList>
    </citation>
    <scope>IDENTIFICATION</scope>
    <source>
        <tissue evidence="9">Sperm</tissue>
    </source>
</reference>
<dbReference type="GO" id="GO:0005774">
    <property type="term" value="C:vacuolar membrane"/>
    <property type="evidence" value="ECO:0007669"/>
    <property type="project" value="TreeGrafter"/>
</dbReference>
<name>A0AAJ7U4C6_PETMA</name>
<feature type="transmembrane region" description="Helical" evidence="6">
    <location>
        <begin position="289"/>
        <end position="309"/>
    </location>
</feature>
<keyword evidence="4 6" id="KW-0472">Membrane</keyword>
<evidence type="ECO:0000256" key="4">
    <source>
        <dbReference type="ARBA" id="ARBA00023136"/>
    </source>
</evidence>
<feature type="transmembrane region" description="Helical" evidence="6">
    <location>
        <begin position="409"/>
        <end position="436"/>
    </location>
</feature>
<feature type="transmembrane region" description="Helical" evidence="6">
    <location>
        <begin position="361"/>
        <end position="389"/>
    </location>
</feature>
<organism evidence="8 9">
    <name type="scientific">Petromyzon marinus</name>
    <name type="common">Sea lamprey</name>
    <dbReference type="NCBI Taxonomy" id="7757"/>
    <lineage>
        <taxon>Eukaryota</taxon>
        <taxon>Metazoa</taxon>
        <taxon>Chordata</taxon>
        <taxon>Craniata</taxon>
        <taxon>Vertebrata</taxon>
        <taxon>Cyclostomata</taxon>
        <taxon>Hyperoartia</taxon>
        <taxon>Petromyzontiformes</taxon>
        <taxon>Petromyzontidae</taxon>
        <taxon>Petromyzon</taxon>
    </lineage>
</organism>
<dbReference type="KEGG" id="pmrn:116953484"/>
<feature type="transmembrane region" description="Helical" evidence="6">
    <location>
        <begin position="471"/>
        <end position="491"/>
    </location>
</feature>
<sequence>MSPAKKLHHLMAGGQLLLLVKTDSHNGIWEISQWARGCPTRNVAETRFQVPPQMMYRDKVSAACAEREALSPLLQDVYGATNVSEGDLPGLDSDSPGMDSDDGVGEGSGLGNRGEHTTTFAQTLLHFLKGNVGTGLLGLPLAVKHAGLVVGPVCLVVMAIVAVDCMLTLVRCSHYLCRKLKRPTLCYGGTVMHAMEVSNFTWLNSKGSWGKNVISLFLITTQLGFCCVYFVFMADNIKQVVEQRTNGTSESAGEEGAPGGFAMDKRLYMLCLLPFIILLSFVKNLRWLAPFSALANVCMLTSIIIIYYYMSTNIPKKLDVKYVGEANALPLFFGMAIFAFEGIGVVLPLENRMRDPGSFKLLLGMGMLVVTLLYLSLGTLGYVCFGSKVMPSVTLNLPISNGLYESVKILFSLGIFVSYGVQFYVAAEIIAPFFVAKVPRRWQLSVDLLCRAVLVCITCALAMLIPKLDLVIALVGSISSSALALIIPPLLEIVTFWPEWRRQGGAGRGEDTEQSTAELKSAMRPWQYWLVIGKNCVVSFVGFAGFVAGTYVSIVEIVAPEPLPIPGNFSRHLHVL</sequence>
<dbReference type="PANTHER" id="PTHR22950:SF349">
    <property type="entry name" value="AMINO ACID TRANSPORTER TRANSMEMBRANE DOMAIN-CONTAINING PROTEIN"/>
    <property type="match status" value="1"/>
</dbReference>
<feature type="transmembrane region" description="Helical" evidence="6">
    <location>
        <begin position="528"/>
        <end position="554"/>
    </location>
</feature>
<feature type="transmembrane region" description="Helical" evidence="6">
    <location>
        <begin position="448"/>
        <end position="465"/>
    </location>
</feature>
<evidence type="ECO:0000313" key="8">
    <source>
        <dbReference type="Proteomes" id="UP001318040"/>
    </source>
</evidence>
<dbReference type="GeneID" id="116953484"/>
<feature type="transmembrane region" description="Helical" evidence="6">
    <location>
        <begin position="149"/>
        <end position="172"/>
    </location>
</feature>
<protein>
    <submittedName>
        <fullName evidence="9">Proton-coupled amino acid transporter 1-like isoform X1</fullName>
    </submittedName>
</protein>
<dbReference type="Proteomes" id="UP001318040">
    <property type="component" value="Chromosome 52"/>
</dbReference>
<dbReference type="InterPro" id="IPR013057">
    <property type="entry name" value="AA_transpt_TM"/>
</dbReference>